<feature type="DNA-binding region" description="H-T-H motif" evidence="4">
    <location>
        <begin position="41"/>
        <end position="60"/>
    </location>
</feature>
<sequence length="191" mass="20478">MHSLGSTLPRRGLNARQLETVGRLLDAGLALLEDSPYEDLTLRLIAAGANVSPATAYTYFSSKDHLFASLFWRQVAQTPEPELSGDAGERLRQTVRYIADVVGESPTVTEAATKSLLAADPDVGRIRVEIGTHWYGLFKAALGDDVDPAVLRALTFTFSGALLEAGMGVIAYDDLFDQLDAAVAVIARGNV</sequence>
<evidence type="ECO:0000256" key="3">
    <source>
        <dbReference type="ARBA" id="ARBA00023163"/>
    </source>
</evidence>
<reference evidence="6 7" key="1">
    <citation type="journal article" date="2011" name="J. Bacteriol.">
        <title>Draft Genome Sequence of Gordonia neofelifaecis NRRL B-59395, a Cholesterol-Degrading Actinomycete.</title>
        <authorList>
            <person name="Ge F."/>
            <person name="Li W."/>
            <person name="Chen G."/>
            <person name="Liu Y."/>
            <person name="Zhang G."/>
            <person name="Yong B."/>
            <person name="Wang Q."/>
            <person name="Wang N."/>
            <person name="Huang Z."/>
            <person name="Li W."/>
            <person name="Wang J."/>
            <person name="Wu C."/>
            <person name="Xie Q."/>
            <person name="Liu G."/>
        </authorList>
    </citation>
    <scope>NUCLEOTIDE SEQUENCE [LARGE SCALE GENOMIC DNA]</scope>
    <source>
        <strain evidence="6 7">NRRL B-59395</strain>
    </source>
</reference>
<evidence type="ECO:0000256" key="2">
    <source>
        <dbReference type="ARBA" id="ARBA00023125"/>
    </source>
</evidence>
<gene>
    <name evidence="6" type="ORF">SCNU_10324</name>
</gene>
<dbReference type="EMBL" id="AEUD01000007">
    <property type="protein sequence ID" value="EGD55261.1"/>
    <property type="molecule type" value="Genomic_DNA"/>
</dbReference>
<dbReference type="Gene3D" id="1.10.357.10">
    <property type="entry name" value="Tetracycline Repressor, domain 2"/>
    <property type="match status" value="1"/>
</dbReference>
<evidence type="ECO:0000313" key="6">
    <source>
        <dbReference type="EMBL" id="EGD55261.1"/>
    </source>
</evidence>
<organism evidence="6 7">
    <name type="scientific">Gordonia neofelifaecis NRRL B-59395</name>
    <dbReference type="NCBI Taxonomy" id="644548"/>
    <lineage>
        <taxon>Bacteria</taxon>
        <taxon>Bacillati</taxon>
        <taxon>Actinomycetota</taxon>
        <taxon>Actinomycetes</taxon>
        <taxon>Mycobacteriales</taxon>
        <taxon>Gordoniaceae</taxon>
        <taxon>Gordonia</taxon>
    </lineage>
</organism>
<keyword evidence="3" id="KW-0804">Transcription</keyword>
<evidence type="ECO:0000256" key="1">
    <source>
        <dbReference type="ARBA" id="ARBA00023015"/>
    </source>
</evidence>
<dbReference type="eggNOG" id="COG1309">
    <property type="taxonomic scope" value="Bacteria"/>
</dbReference>
<dbReference type="PANTHER" id="PTHR30055">
    <property type="entry name" value="HTH-TYPE TRANSCRIPTIONAL REGULATOR RUTR"/>
    <property type="match status" value="1"/>
</dbReference>
<keyword evidence="7" id="KW-1185">Reference proteome</keyword>
<evidence type="ECO:0000256" key="4">
    <source>
        <dbReference type="PROSITE-ProRule" id="PRU00335"/>
    </source>
</evidence>
<dbReference type="PROSITE" id="PS50977">
    <property type="entry name" value="HTH_TETR_2"/>
    <property type="match status" value="1"/>
</dbReference>
<dbReference type="InterPro" id="IPR009057">
    <property type="entry name" value="Homeodomain-like_sf"/>
</dbReference>
<dbReference type="STRING" id="644548.SCNU_10324"/>
<dbReference type="AlphaFoldDB" id="F1YJ46"/>
<comment type="caution">
    <text evidence="6">The sequence shown here is derived from an EMBL/GenBank/DDBJ whole genome shotgun (WGS) entry which is preliminary data.</text>
</comment>
<dbReference type="InterPro" id="IPR001647">
    <property type="entry name" value="HTH_TetR"/>
</dbReference>
<dbReference type="PRINTS" id="PR00455">
    <property type="entry name" value="HTHTETR"/>
</dbReference>
<protein>
    <submittedName>
        <fullName evidence="6">Tetr family transcriptional regulator</fullName>
    </submittedName>
</protein>
<dbReference type="Proteomes" id="UP000035065">
    <property type="component" value="Unassembled WGS sequence"/>
</dbReference>
<dbReference type="InterPro" id="IPR050109">
    <property type="entry name" value="HTH-type_TetR-like_transc_reg"/>
</dbReference>
<dbReference type="OrthoDB" id="3476820at2"/>
<dbReference type="GO" id="GO:0003700">
    <property type="term" value="F:DNA-binding transcription factor activity"/>
    <property type="evidence" value="ECO:0007669"/>
    <property type="project" value="TreeGrafter"/>
</dbReference>
<dbReference type="PANTHER" id="PTHR30055:SF234">
    <property type="entry name" value="HTH-TYPE TRANSCRIPTIONAL REGULATOR BETI"/>
    <property type="match status" value="1"/>
</dbReference>
<feature type="domain" description="HTH tetR-type" evidence="5">
    <location>
        <begin position="18"/>
        <end position="78"/>
    </location>
</feature>
<dbReference type="SUPFAM" id="SSF46689">
    <property type="entry name" value="Homeodomain-like"/>
    <property type="match status" value="1"/>
</dbReference>
<proteinExistence type="predicted"/>
<accession>F1YJ46</accession>
<evidence type="ECO:0000259" key="5">
    <source>
        <dbReference type="PROSITE" id="PS50977"/>
    </source>
</evidence>
<name>F1YJ46_9ACTN</name>
<evidence type="ECO:0000313" key="7">
    <source>
        <dbReference type="Proteomes" id="UP000035065"/>
    </source>
</evidence>
<dbReference type="RefSeq" id="WP_009679289.1">
    <property type="nucleotide sequence ID" value="NZ_AEUD01000007.1"/>
</dbReference>
<keyword evidence="1" id="KW-0805">Transcription regulation</keyword>
<dbReference type="Pfam" id="PF00440">
    <property type="entry name" value="TetR_N"/>
    <property type="match status" value="1"/>
</dbReference>
<dbReference type="GO" id="GO:0000976">
    <property type="term" value="F:transcription cis-regulatory region binding"/>
    <property type="evidence" value="ECO:0007669"/>
    <property type="project" value="TreeGrafter"/>
</dbReference>
<keyword evidence="2 4" id="KW-0238">DNA-binding</keyword>